<reference evidence="1 2" key="1">
    <citation type="submission" date="2020-07" db="EMBL/GenBank/DDBJ databases">
        <title>Molecular and genomic characterization of Streptococcus porcinus isolated from diseased swine in Brazil.</title>
        <authorList>
            <person name="Moreno L.Z."/>
            <person name="Matajira C.E.C."/>
            <person name="Poor A.P."/>
            <person name="Dutra M.C."/>
            <person name="Moreno A.M."/>
        </authorList>
    </citation>
    <scope>NUCLEOTIDE SEQUENCE [LARGE SCALE GENOMIC DNA]</scope>
    <source>
        <strain evidence="1 2">SP0816-2</strain>
    </source>
</reference>
<dbReference type="Gene3D" id="3.10.450.540">
    <property type="match status" value="1"/>
</dbReference>
<dbReference type="InterPro" id="IPR024735">
    <property type="entry name" value="TcpC"/>
</dbReference>
<dbReference type="Pfam" id="PF12642">
    <property type="entry name" value="TpcC"/>
    <property type="match status" value="1"/>
</dbReference>
<dbReference type="Proteomes" id="UP000524462">
    <property type="component" value="Unassembled WGS sequence"/>
</dbReference>
<accession>A0A7V9WSK5</accession>
<dbReference type="InterPro" id="IPR035628">
    <property type="entry name" value="TcpC_C"/>
</dbReference>
<dbReference type="CDD" id="cd16428">
    <property type="entry name" value="TcpC_C"/>
    <property type="match status" value="1"/>
</dbReference>
<dbReference type="RefSeq" id="WP_181460289.1">
    <property type="nucleotide sequence ID" value="NZ_JACEGE010000021.1"/>
</dbReference>
<comment type="caution">
    <text evidence="1">The sequence shown here is derived from an EMBL/GenBank/DDBJ whole genome shotgun (WGS) entry which is preliminary data.</text>
</comment>
<organism evidence="1 2">
    <name type="scientific">Streptococcus porcinus</name>
    <dbReference type="NCBI Taxonomy" id="1340"/>
    <lineage>
        <taxon>Bacteria</taxon>
        <taxon>Bacillati</taxon>
        <taxon>Bacillota</taxon>
        <taxon>Bacilli</taxon>
        <taxon>Lactobacillales</taxon>
        <taxon>Streptococcaceae</taxon>
        <taxon>Streptococcus</taxon>
    </lineage>
</organism>
<gene>
    <name evidence="1" type="ORF">H1B29_07480</name>
</gene>
<evidence type="ECO:0000313" key="2">
    <source>
        <dbReference type="Proteomes" id="UP000524462"/>
    </source>
</evidence>
<evidence type="ECO:0000313" key="1">
    <source>
        <dbReference type="EMBL" id="MBA2796317.1"/>
    </source>
</evidence>
<sequence length="314" mass="35932">MLPQKPKFLKRIKPKKRQKIREVNQKTMNFLFLGGLTVIIALATLSIVASLTRSNKSQTIIQEVKKEDTLINYQLQYFLNDYVKSYFTLSDDSSTKSEQIEKLNGFYNVVPETKNQGQVRSTTELISAKILMIEKDIATYQVTYTTGKEKDKQEITTGFAVPFGEKDGAYFISGLPWYVRLTDTKATGFDSSDSVSLVDDTETNQKTKEKRDEFLTLFFTNYTSNQENLDLIADDLLALENTTFKSLDYSYYTKDGKTITAYAQVTFEIAGNTHSENFTLTLRKKDQSYYVQRLSHTISKDYAQSHTENTGETK</sequence>
<dbReference type="EMBL" id="JACEGE010000021">
    <property type="protein sequence ID" value="MBA2796317.1"/>
    <property type="molecule type" value="Genomic_DNA"/>
</dbReference>
<dbReference type="AlphaFoldDB" id="A0A7V9WSK5"/>
<protein>
    <submittedName>
        <fullName evidence="1">Conjugal transfer protein</fullName>
    </submittedName>
</protein>
<dbReference type="CDD" id="cd16386">
    <property type="entry name" value="TcpC_N"/>
    <property type="match status" value="1"/>
</dbReference>
<proteinExistence type="predicted"/>
<name>A0A7V9WSK5_STRPO</name>